<feature type="non-terminal residue" evidence="1">
    <location>
        <position position="1"/>
    </location>
</feature>
<keyword evidence="2" id="KW-1185">Reference proteome</keyword>
<reference evidence="2" key="1">
    <citation type="submission" date="2022-10" db="EMBL/GenBank/DDBJ databases">
        <title>Genome assembly of Pristionchus species.</title>
        <authorList>
            <person name="Yoshida K."/>
            <person name="Sommer R.J."/>
        </authorList>
    </citation>
    <scope>NUCLEOTIDE SEQUENCE [LARGE SCALE GENOMIC DNA]</scope>
    <source>
        <strain evidence="2">RS5460</strain>
    </source>
</reference>
<comment type="caution">
    <text evidence="1">The sequence shown here is derived from an EMBL/GenBank/DDBJ whole genome shotgun (WGS) entry which is preliminary data.</text>
</comment>
<organism evidence="1 2">
    <name type="scientific">Pristionchus mayeri</name>
    <dbReference type="NCBI Taxonomy" id="1317129"/>
    <lineage>
        <taxon>Eukaryota</taxon>
        <taxon>Metazoa</taxon>
        <taxon>Ecdysozoa</taxon>
        <taxon>Nematoda</taxon>
        <taxon>Chromadorea</taxon>
        <taxon>Rhabditida</taxon>
        <taxon>Rhabditina</taxon>
        <taxon>Diplogasteromorpha</taxon>
        <taxon>Diplogasteroidea</taxon>
        <taxon>Neodiplogasteridae</taxon>
        <taxon>Pristionchus</taxon>
    </lineage>
</organism>
<evidence type="ECO:0000313" key="2">
    <source>
        <dbReference type="Proteomes" id="UP001328107"/>
    </source>
</evidence>
<name>A0AAN5D4D7_9BILA</name>
<dbReference type="EMBL" id="BTRK01000005">
    <property type="protein sequence ID" value="GMR56403.1"/>
    <property type="molecule type" value="Genomic_DNA"/>
</dbReference>
<protein>
    <submittedName>
        <fullName evidence="1">Uncharacterized protein</fullName>
    </submittedName>
</protein>
<dbReference type="AlphaFoldDB" id="A0AAN5D4D7"/>
<proteinExistence type="predicted"/>
<gene>
    <name evidence="1" type="ORF">PMAYCL1PPCAC_26598</name>
</gene>
<sequence length="104" mass="11464">ASGHCHRILRRYASDDVRAGPNAQEVHPAGMRSPLDNGHCRNSNPGIYGLFLVLFCKNTAGSRLLRNVSHCWLCDFRVGVAQGARHIPRFSHGILTAVEHLPVL</sequence>
<accession>A0AAN5D4D7</accession>
<feature type="non-terminal residue" evidence="1">
    <location>
        <position position="104"/>
    </location>
</feature>
<dbReference type="Proteomes" id="UP001328107">
    <property type="component" value="Unassembled WGS sequence"/>
</dbReference>
<evidence type="ECO:0000313" key="1">
    <source>
        <dbReference type="EMBL" id="GMR56403.1"/>
    </source>
</evidence>